<feature type="compositionally biased region" description="Basic and acidic residues" evidence="5">
    <location>
        <begin position="191"/>
        <end position="203"/>
    </location>
</feature>
<evidence type="ECO:0000256" key="5">
    <source>
        <dbReference type="SAM" id="MobiDB-lite"/>
    </source>
</evidence>
<evidence type="ECO:0000256" key="2">
    <source>
        <dbReference type="ARBA" id="ARBA00022618"/>
    </source>
</evidence>
<dbReference type="Gene3D" id="1.10.10.10">
    <property type="entry name" value="Winged helix-like DNA-binding domain superfamily/Winged helix DNA-binding domain"/>
    <property type="match status" value="2"/>
</dbReference>
<comment type="caution">
    <text evidence="6">The sequence shown here is derived from an EMBL/GenBank/DDBJ whole genome shotgun (WGS) entry which is preliminary data.</text>
</comment>
<dbReference type="GO" id="GO:0051304">
    <property type="term" value="P:chromosome separation"/>
    <property type="evidence" value="ECO:0007669"/>
    <property type="project" value="InterPro"/>
</dbReference>
<dbReference type="OrthoDB" id="9806226at2"/>
<dbReference type="AlphaFoldDB" id="A0A5C8NS80"/>
<dbReference type="PANTHER" id="PTHR34298">
    <property type="entry name" value="SEGREGATION AND CONDENSATION PROTEIN B"/>
    <property type="match status" value="1"/>
</dbReference>
<keyword evidence="3" id="KW-0159">Chromosome partition</keyword>
<reference evidence="6 7" key="1">
    <citation type="submission" date="2019-06" db="EMBL/GenBank/DDBJ databases">
        <title>Aeromicrobium sp. nov., isolated from a maize field.</title>
        <authorList>
            <person name="Lin S.-Y."/>
            <person name="Tsai C.-F."/>
            <person name="Young C.-C."/>
        </authorList>
    </citation>
    <scope>NUCLEOTIDE SEQUENCE [LARGE SCALE GENOMIC DNA]</scope>
    <source>
        <strain evidence="6 7">CC-CFT486</strain>
    </source>
</reference>
<dbReference type="InterPro" id="IPR005234">
    <property type="entry name" value="ScpB_csome_segregation"/>
</dbReference>
<feature type="compositionally biased region" description="Acidic residues" evidence="5">
    <location>
        <begin position="172"/>
        <end position="190"/>
    </location>
</feature>
<dbReference type="PANTHER" id="PTHR34298:SF2">
    <property type="entry name" value="SEGREGATION AND CONDENSATION PROTEIN B"/>
    <property type="match status" value="1"/>
</dbReference>
<dbReference type="InterPro" id="IPR036390">
    <property type="entry name" value="WH_DNA-bd_sf"/>
</dbReference>
<evidence type="ECO:0000313" key="6">
    <source>
        <dbReference type="EMBL" id="TXL63333.1"/>
    </source>
</evidence>
<keyword evidence="1" id="KW-0963">Cytoplasm</keyword>
<evidence type="ECO:0000313" key="7">
    <source>
        <dbReference type="Proteomes" id="UP000321571"/>
    </source>
</evidence>
<proteinExistence type="predicted"/>
<evidence type="ECO:0000256" key="1">
    <source>
        <dbReference type="ARBA" id="ARBA00022490"/>
    </source>
</evidence>
<feature type="region of interest" description="Disordered" evidence="5">
    <location>
        <begin position="172"/>
        <end position="203"/>
    </location>
</feature>
<evidence type="ECO:0000256" key="3">
    <source>
        <dbReference type="ARBA" id="ARBA00022829"/>
    </source>
</evidence>
<keyword evidence="4" id="KW-0131">Cell cycle</keyword>
<keyword evidence="7" id="KW-1185">Reference proteome</keyword>
<gene>
    <name evidence="6" type="primary">scpB</name>
    <name evidence="6" type="ORF">FHP06_02055</name>
</gene>
<dbReference type="PIRSF" id="PIRSF019345">
    <property type="entry name" value="ScpB"/>
    <property type="match status" value="1"/>
</dbReference>
<keyword evidence="2" id="KW-0132">Cell division</keyword>
<dbReference type="SUPFAM" id="SSF46785">
    <property type="entry name" value="Winged helix' DNA-binding domain"/>
    <property type="match status" value="2"/>
</dbReference>
<organism evidence="6 7">
    <name type="scientific">Aeromicrobium terrae</name>
    <dbReference type="NCBI Taxonomy" id="2498846"/>
    <lineage>
        <taxon>Bacteria</taxon>
        <taxon>Bacillati</taxon>
        <taxon>Actinomycetota</taxon>
        <taxon>Actinomycetes</taxon>
        <taxon>Propionibacteriales</taxon>
        <taxon>Nocardioidaceae</taxon>
        <taxon>Aeromicrobium</taxon>
    </lineage>
</organism>
<dbReference type="NCBIfam" id="TIGR00281">
    <property type="entry name" value="SMC-Scp complex subunit ScpB"/>
    <property type="match status" value="1"/>
</dbReference>
<dbReference type="EMBL" id="VDUX01000001">
    <property type="protein sequence ID" value="TXL63333.1"/>
    <property type="molecule type" value="Genomic_DNA"/>
</dbReference>
<dbReference type="Pfam" id="PF04079">
    <property type="entry name" value="SMC_ScpB"/>
    <property type="match status" value="1"/>
</dbReference>
<protein>
    <submittedName>
        <fullName evidence="6">SMC-Scp complex subunit ScpB</fullName>
    </submittedName>
</protein>
<dbReference type="GO" id="GO:0051301">
    <property type="term" value="P:cell division"/>
    <property type="evidence" value="ECO:0007669"/>
    <property type="project" value="UniProtKB-KW"/>
</dbReference>
<accession>A0A5C8NS80</accession>
<name>A0A5C8NS80_9ACTN</name>
<sequence>MLELKPALEAVLMVADQPLDHLTLAQAVGHPPRDVEQALAALADEYTEQGRGFELRNVGGGWRYFTREEFAPAVERFVLEGQQARLTQAALETLAVVAYRQPVSRSRVSAIRGVNVDGVVRTLVTRGLIEEAGTDAESGAILYRTTSYFLERMGMADLSELPDIAPMLPELDDLDDEEEVVAAPEEPADDLVDHAEETGERTD</sequence>
<dbReference type="InterPro" id="IPR036388">
    <property type="entry name" value="WH-like_DNA-bd_sf"/>
</dbReference>
<evidence type="ECO:0000256" key="4">
    <source>
        <dbReference type="ARBA" id="ARBA00023306"/>
    </source>
</evidence>
<dbReference type="Proteomes" id="UP000321571">
    <property type="component" value="Unassembled WGS sequence"/>
</dbReference>